<dbReference type="GO" id="GO:0050660">
    <property type="term" value="F:flavin adenine dinucleotide binding"/>
    <property type="evidence" value="ECO:0007669"/>
    <property type="project" value="InterPro"/>
</dbReference>
<comment type="similarity">
    <text evidence="1">Belongs to the GMC oxidoreductase family.</text>
</comment>
<dbReference type="Pfam" id="PF05199">
    <property type="entry name" value="GMC_oxred_C"/>
    <property type="match status" value="1"/>
</dbReference>
<evidence type="ECO:0000313" key="6">
    <source>
        <dbReference type="Proteomes" id="UP001316803"/>
    </source>
</evidence>
<name>A0AAN8EB19_9EURO</name>
<evidence type="ECO:0000256" key="1">
    <source>
        <dbReference type="ARBA" id="ARBA00010790"/>
    </source>
</evidence>
<keyword evidence="6" id="KW-1185">Reference proteome</keyword>
<feature type="binding site" evidence="2">
    <location>
        <position position="235"/>
    </location>
    <ligand>
        <name>FAD</name>
        <dbReference type="ChEBI" id="CHEBI:57692"/>
    </ligand>
</feature>
<dbReference type="InterPro" id="IPR012132">
    <property type="entry name" value="GMC_OxRdtase"/>
</dbReference>
<dbReference type="InterPro" id="IPR007867">
    <property type="entry name" value="GMC_OxRtase_C"/>
</dbReference>
<dbReference type="InterPro" id="IPR000172">
    <property type="entry name" value="GMC_OxRdtase_N"/>
</dbReference>
<keyword evidence="2" id="KW-0285">Flavoprotein</keyword>
<dbReference type="PANTHER" id="PTHR11552:SF78">
    <property type="entry name" value="GLUCOSE-METHANOL-CHOLINE OXIDOREDUCTASE N-TERMINAL DOMAIN-CONTAINING PROTEIN"/>
    <property type="match status" value="1"/>
</dbReference>
<proteinExistence type="inferred from homology"/>
<feature type="binding site" evidence="2">
    <location>
        <begin position="544"/>
        <end position="545"/>
    </location>
    <ligand>
        <name>FAD</name>
        <dbReference type="ChEBI" id="CHEBI:57692"/>
    </ligand>
</feature>
<dbReference type="SUPFAM" id="SSF51905">
    <property type="entry name" value="FAD/NAD(P)-binding domain"/>
    <property type="match status" value="1"/>
</dbReference>
<dbReference type="PIRSF" id="PIRSF000137">
    <property type="entry name" value="Alcohol_oxidase"/>
    <property type="match status" value="1"/>
</dbReference>
<dbReference type="PROSITE" id="PS51257">
    <property type="entry name" value="PROKAR_LIPOPROTEIN"/>
    <property type="match status" value="1"/>
</dbReference>
<dbReference type="AlphaFoldDB" id="A0AAN8EB19"/>
<dbReference type="PANTHER" id="PTHR11552">
    <property type="entry name" value="GLUCOSE-METHANOL-CHOLINE GMC OXIDOREDUCTASE"/>
    <property type="match status" value="1"/>
</dbReference>
<sequence length="617" mass="68021">MPLCTKLPDDLQEFDVIIAGGGLAGCVVAGRLAEADPKLSILVIEQGPNNYGMPEVVHPALYPRNLFPSSKITLFWQGNESPQLAGRHPIVPSGGTLGGGSAINWMVYTRGQRSDFDTWNAPGWSANEILPFMKKFETYHGRGEKEHHGDSGPINISKGTHTAKRAEDSFIKAVADAGYPEVVDLQNLDSNNGVERYLRYVGPNGRRQDAAHRFLHPKLQSGEYPNLHVLVEKQVIKVLTDDNKRAVGVEYQTNPGFMPNPEFKAAGYTSPRTVRAKKMVIVSAGANGTPLILERSGIGDAKVLEKAGVSVVEDLPGVGNDYQDHHLTLYAYRTDLSPRDTINGFADGRFDIHEAIRHNDELLGTNAMDAQGKFRPTEEEVEALGPEFKKAWDRDFKDAPDRPLMIMAMYLCYYGDHSNLPDGAEYVSMANWTTYPYSRGHIHITGPKMNDPIDFDVGWLKDPGDVDIKKHIWAYKISREIWRRMSIFRGELASSHPAFAADSKAAVIEKADGPVSQDAPRIEYTEEDDKAIEQKVREILSTTWHSLGTCKMMPREKTGVVDPDLNVHGIKGLKLADLSVPPQNVGANTGGTAFVVGEKAADIFIRELGLGQAQAKL</sequence>
<keyword evidence="2" id="KW-0274">FAD</keyword>
<feature type="domain" description="Glucose-methanol-choline oxidoreductase N-terminal" evidence="4">
    <location>
        <begin position="285"/>
        <end position="299"/>
    </location>
</feature>
<dbReference type="Pfam" id="PF00732">
    <property type="entry name" value="GMC_oxred_N"/>
    <property type="match status" value="1"/>
</dbReference>
<comment type="caution">
    <text evidence="5">The sequence shown here is derived from an EMBL/GenBank/DDBJ whole genome shotgun (WGS) entry which is preliminary data.</text>
</comment>
<protein>
    <recommendedName>
        <fullName evidence="4">Glucose-methanol-choline oxidoreductase N-terminal domain-containing protein</fullName>
    </recommendedName>
</protein>
<dbReference type="Proteomes" id="UP001316803">
    <property type="component" value="Unassembled WGS sequence"/>
</dbReference>
<organism evidence="5 6">
    <name type="scientific">Knufia fluminis</name>
    <dbReference type="NCBI Taxonomy" id="191047"/>
    <lineage>
        <taxon>Eukaryota</taxon>
        <taxon>Fungi</taxon>
        <taxon>Dikarya</taxon>
        <taxon>Ascomycota</taxon>
        <taxon>Pezizomycotina</taxon>
        <taxon>Eurotiomycetes</taxon>
        <taxon>Chaetothyriomycetidae</taxon>
        <taxon>Chaetothyriales</taxon>
        <taxon>Trichomeriaceae</taxon>
        <taxon>Knufia</taxon>
    </lineage>
</organism>
<comment type="cofactor">
    <cofactor evidence="2">
        <name>FAD</name>
        <dbReference type="ChEBI" id="CHEBI:57692"/>
    </cofactor>
</comment>
<feature type="binding site" evidence="2">
    <location>
        <begin position="104"/>
        <end position="107"/>
    </location>
    <ligand>
        <name>FAD</name>
        <dbReference type="ChEBI" id="CHEBI:57692"/>
    </ligand>
</feature>
<gene>
    <name evidence="5" type="ORF">OHC33_007792</name>
</gene>
<dbReference type="Gene3D" id="3.30.560.10">
    <property type="entry name" value="Glucose Oxidase, domain 3"/>
    <property type="match status" value="1"/>
</dbReference>
<reference evidence="5 6" key="1">
    <citation type="submission" date="2022-12" db="EMBL/GenBank/DDBJ databases">
        <title>Genomic features and morphological characterization of a novel Knufia sp. strain isolated from spacecraft assembly facility.</title>
        <authorList>
            <person name="Teixeira M."/>
            <person name="Chander A.M."/>
            <person name="Stajich J.E."/>
            <person name="Venkateswaran K."/>
        </authorList>
    </citation>
    <scope>NUCLEOTIDE SEQUENCE [LARGE SCALE GENOMIC DNA]</scope>
    <source>
        <strain evidence="5 6">FJI-L2-BK-P2</strain>
    </source>
</reference>
<dbReference type="EMBL" id="JAKLMC020000022">
    <property type="protein sequence ID" value="KAK5951039.1"/>
    <property type="molecule type" value="Genomic_DNA"/>
</dbReference>
<evidence type="ECO:0000256" key="2">
    <source>
        <dbReference type="PIRSR" id="PIRSR000137-2"/>
    </source>
</evidence>
<dbReference type="PROSITE" id="PS00624">
    <property type="entry name" value="GMC_OXRED_2"/>
    <property type="match status" value="1"/>
</dbReference>
<dbReference type="SUPFAM" id="SSF54373">
    <property type="entry name" value="FAD-linked reductases, C-terminal domain"/>
    <property type="match status" value="1"/>
</dbReference>
<dbReference type="Gene3D" id="3.50.50.60">
    <property type="entry name" value="FAD/NAD(P)-binding domain"/>
    <property type="match status" value="1"/>
</dbReference>
<feature type="region of interest" description="Disordered" evidence="3">
    <location>
        <begin position="142"/>
        <end position="161"/>
    </location>
</feature>
<evidence type="ECO:0000313" key="5">
    <source>
        <dbReference type="EMBL" id="KAK5951039.1"/>
    </source>
</evidence>
<dbReference type="GO" id="GO:0016614">
    <property type="term" value="F:oxidoreductase activity, acting on CH-OH group of donors"/>
    <property type="evidence" value="ECO:0007669"/>
    <property type="project" value="InterPro"/>
</dbReference>
<evidence type="ECO:0000259" key="4">
    <source>
        <dbReference type="PROSITE" id="PS00624"/>
    </source>
</evidence>
<dbReference type="InterPro" id="IPR036188">
    <property type="entry name" value="FAD/NAD-bd_sf"/>
</dbReference>
<accession>A0AAN8EB19</accession>
<evidence type="ECO:0000256" key="3">
    <source>
        <dbReference type="SAM" id="MobiDB-lite"/>
    </source>
</evidence>